<dbReference type="AlphaFoldDB" id="A0A9W8HGR1"/>
<gene>
    <name evidence="2" type="ORF">GGI15_003156</name>
</gene>
<organism evidence="2 3">
    <name type="scientific">Coemansia interrupta</name>
    <dbReference type="NCBI Taxonomy" id="1126814"/>
    <lineage>
        <taxon>Eukaryota</taxon>
        <taxon>Fungi</taxon>
        <taxon>Fungi incertae sedis</taxon>
        <taxon>Zoopagomycota</taxon>
        <taxon>Kickxellomycotina</taxon>
        <taxon>Kickxellomycetes</taxon>
        <taxon>Kickxellales</taxon>
        <taxon>Kickxellaceae</taxon>
        <taxon>Coemansia</taxon>
    </lineage>
</organism>
<reference evidence="2" key="1">
    <citation type="submission" date="2022-07" db="EMBL/GenBank/DDBJ databases">
        <title>Phylogenomic reconstructions and comparative analyses of Kickxellomycotina fungi.</title>
        <authorList>
            <person name="Reynolds N.K."/>
            <person name="Stajich J.E."/>
            <person name="Barry K."/>
            <person name="Grigoriev I.V."/>
            <person name="Crous P."/>
            <person name="Smith M.E."/>
        </authorList>
    </citation>
    <scope>NUCLEOTIDE SEQUENCE</scope>
    <source>
        <strain evidence="2">BCRC 34489</strain>
    </source>
</reference>
<name>A0A9W8HGR1_9FUNG</name>
<keyword evidence="3" id="KW-1185">Reference proteome</keyword>
<dbReference type="Proteomes" id="UP001140172">
    <property type="component" value="Unassembled WGS sequence"/>
</dbReference>
<evidence type="ECO:0000256" key="1">
    <source>
        <dbReference type="SAM" id="MobiDB-lite"/>
    </source>
</evidence>
<protein>
    <submittedName>
        <fullName evidence="2">Uncharacterized protein</fullName>
    </submittedName>
</protein>
<feature type="region of interest" description="Disordered" evidence="1">
    <location>
        <begin position="1"/>
        <end position="64"/>
    </location>
</feature>
<accession>A0A9W8HGR1</accession>
<evidence type="ECO:0000313" key="2">
    <source>
        <dbReference type="EMBL" id="KAJ2781659.1"/>
    </source>
</evidence>
<comment type="caution">
    <text evidence="2">The sequence shown here is derived from an EMBL/GenBank/DDBJ whole genome shotgun (WGS) entry which is preliminary data.</text>
</comment>
<feature type="compositionally biased region" description="Basic and acidic residues" evidence="1">
    <location>
        <begin position="1"/>
        <end position="54"/>
    </location>
</feature>
<evidence type="ECO:0000313" key="3">
    <source>
        <dbReference type="Proteomes" id="UP001140172"/>
    </source>
</evidence>
<dbReference type="EMBL" id="JANBUM010000202">
    <property type="protein sequence ID" value="KAJ2781659.1"/>
    <property type="molecule type" value="Genomic_DNA"/>
</dbReference>
<sequence>MTKAQVDKKDAAKKDTGKEGKEGKMAKDTKTARDIKGTRETNDTKAGKKLEQKPGKAGGSKKTK</sequence>
<proteinExistence type="predicted"/>